<accession>A0AA49GNX5</accession>
<evidence type="ECO:0000256" key="2">
    <source>
        <dbReference type="ARBA" id="ARBA00022475"/>
    </source>
</evidence>
<keyword evidence="3 6" id="KW-0812">Transmembrane</keyword>
<feature type="domain" description="DUF2179" evidence="7">
    <location>
        <begin position="221"/>
        <end position="280"/>
    </location>
</feature>
<dbReference type="Pfam" id="PF10035">
    <property type="entry name" value="DUF2179"/>
    <property type="match status" value="1"/>
</dbReference>
<evidence type="ECO:0000313" key="8">
    <source>
        <dbReference type="EMBL" id="WKN37708.1"/>
    </source>
</evidence>
<dbReference type="InterPro" id="IPR019264">
    <property type="entry name" value="DUF2179"/>
</dbReference>
<dbReference type="CDD" id="cd16380">
    <property type="entry name" value="YitT_C"/>
    <property type="match status" value="1"/>
</dbReference>
<feature type="transmembrane region" description="Helical" evidence="6">
    <location>
        <begin position="153"/>
        <end position="179"/>
    </location>
</feature>
<dbReference type="Gene3D" id="3.30.70.120">
    <property type="match status" value="1"/>
</dbReference>
<dbReference type="PIRSF" id="PIRSF006483">
    <property type="entry name" value="Membrane_protein_YitT"/>
    <property type="match status" value="1"/>
</dbReference>
<evidence type="ECO:0000256" key="6">
    <source>
        <dbReference type="SAM" id="Phobius"/>
    </source>
</evidence>
<evidence type="ECO:0000256" key="3">
    <source>
        <dbReference type="ARBA" id="ARBA00022692"/>
    </source>
</evidence>
<feature type="transmembrane region" description="Helical" evidence="6">
    <location>
        <begin position="110"/>
        <end position="132"/>
    </location>
</feature>
<dbReference type="InterPro" id="IPR003740">
    <property type="entry name" value="YitT"/>
</dbReference>
<protein>
    <submittedName>
        <fullName evidence="8">YitT family protein</fullName>
    </submittedName>
</protein>
<dbReference type="InterPro" id="IPR051461">
    <property type="entry name" value="UPF0750_membrane"/>
</dbReference>
<keyword evidence="2" id="KW-1003">Cell membrane</keyword>
<evidence type="ECO:0000256" key="4">
    <source>
        <dbReference type="ARBA" id="ARBA00022989"/>
    </source>
</evidence>
<reference evidence="8" key="2">
    <citation type="journal article" date="2024" name="Antonie Van Leeuwenhoek">
        <title>Roseihalotalea indica gen. nov., sp. nov., a halophilic Bacteroidetes from mesopelagic Southwest Indian Ocean with higher carbohydrate metabolic potential.</title>
        <authorList>
            <person name="Chen B."/>
            <person name="Zhang M."/>
            <person name="Lin D."/>
            <person name="Ye J."/>
            <person name="Tang K."/>
        </authorList>
    </citation>
    <scope>NUCLEOTIDE SEQUENCE</scope>
    <source>
        <strain evidence="8">TK19036</strain>
    </source>
</reference>
<sequence length="288" mass="32004">MDRQFLLRRRWIEFVLIAVGIALASVGLKGFLLPNHFLDGGVTGVSLLINHVTGWNIAWLVVIINAPFIYLGYRQISRILALKSVFSILVFAVMLYLIEVPSLTEDKLLIAIFGGIFLGAGIGFTVRGGAVIDGTEILAIYLGKKFRATIGTVILIFNVILFMIAAMVIDVEVALYSILTYLVASRTTDYIIHGIEEYIGVTIVSPKSEEIREAITETMGYGVTIYQGKRGYKKMPHLSSDIDIIHTIVTRLDLRRLHNLVEGIDPQAFMVEYNVNDTKGGVIKKKLE</sequence>
<gene>
    <name evidence="8" type="ORF">K4G66_03170</name>
</gene>
<dbReference type="EMBL" id="CP120682">
    <property type="protein sequence ID" value="WKN37708.1"/>
    <property type="molecule type" value="Genomic_DNA"/>
</dbReference>
<reference evidence="8" key="1">
    <citation type="journal article" date="2023" name="Comput. Struct. Biotechnol. J.">
        <title>Discovery of a novel marine Bacteroidetes with a rich repertoire of carbohydrate-active enzymes.</title>
        <authorList>
            <person name="Chen B."/>
            <person name="Liu G."/>
            <person name="Chen Q."/>
            <person name="Wang H."/>
            <person name="Liu L."/>
            <person name="Tang K."/>
        </authorList>
    </citation>
    <scope>NUCLEOTIDE SEQUENCE</scope>
    <source>
        <strain evidence="8">TK19036</strain>
    </source>
</reference>
<dbReference type="GO" id="GO:0005886">
    <property type="term" value="C:plasma membrane"/>
    <property type="evidence" value="ECO:0007669"/>
    <property type="project" value="UniProtKB-SubCell"/>
</dbReference>
<evidence type="ECO:0000256" key="5">
    <source>
        <dbReference type="ARBA" id="ARBA00023136"/>
    </source>
</evidence>
<feature type="transmembrane region" description="Helical" evidence="6">
    <location>
        <begin position="80"/>
        <end position="98"/>
    </location>
</feature>
<comment type="subcellular location">
    <subcellularLocation>
        <location evidence="1">Cell membrane</location>
        <topology evidence="1">Multi-pass membrane protein</topology>
    </subcellularLocation>
</comment>
<name>A0AA49GNX5_9BACT</name>
<feature type="transmembrane region" description="Helical" evidence="6">
    <location>
        <begin position="12"/>
        <end position="32"/>
    </location>
</feature>
<dbReference type="PANTHER" id="PTHR33545">
    <property type="entry name" value="UPF0750 MEMBRANE PROTEIN YITT-RELATED"/>
    <property type="match status" value="1"/>
</dbReference>
<evidence type="ECO:0000259" key="7">
    <source>
        <dbReference type="Pfam" id="PF10035"/>
    </source>
</evidence>
<keyword evidence="5 6" id="KW-0472">Membrane</keyword>
<dbReference type="PANTHER" id="PTHR33545:SF3">
    <property type="entry name" value="UPF0750 MEMBRANE PROTEIN YQFU"/>
    <property type="match status" value="1"/>
</dbReference>
<feature type="transmembrane region" description="Helical" evidence="6">
    <location>
        <begin position="52"/>
        <end position="73"/>
    </location>
</feature>
<proteinExistence type="predicted"/>
<organism evidence="8">
    <name type="scientific">Roseihalotalea indica</name>
    <dbReference type="NCBI Taxonomy" id="2867963"/>
    <lineage>
        <taxon>Bacteria</taxon>
        <taxon>Pseudomonadati</taxon>
        <taxon>Bacteroidota</taxon>
        <taxon>Cytophagia</taxon>
        <taxon>Cytophagales</taxon>
        <taxon>Catalimonadaceae</taxon>
        <taxon>Roseihalotalea</taxon>
    </lineage>
</organism>
<dbReference type="InterPro" id="IPR015867">
    <property type="entry name" value="N-reg_PII/ATP_PRibTrfase_C"/>
</dbReference>
<dbReference type="AlphaFoldDB" id="A0AA49GNX5"/>
<keyword evidence="4 6" id="KW-1133">Transmembrane helix</keyword>
<dbReference type="Pfam" id="PF02588">
    <property type="entry name" value="YitT_membrane"/>
    <property type="match status" value="1"/>
</dbReference>
<evidence type="ECO:0000256" key="1">
    <source>
        <dbReference type="ARBA" id="ARBA00004651"/>
    </source>
</evidence>